<evidence type="ECO:0000313" key="3">
    <source>
        <dbReference type="Proteomes" id="UP000663802"/>
    </source>
</evidence>
<proteinExistence type="predicted"/>
<keyword evidence="3" id="KW-1185">Reference proteome</keyword>
<dbReference type="Pfam" id="PF06810">
    <property type="entry name" value="Phage_scaffold"/>
    <property type="match status" value="1"/>
</dbReference>
<evidence type="ECO:0000313" key="2">
    <source>
        <dbReference type="EMBL" id="GFZ30736.1"/>
    </source>
</evidence>
<reference evidence="2 3" key="1">
    <citation type="journal article" date="2021" name="Int. J. Syst. Evol. Microbiol.">
        <title>Clostridium zeae sp. nov., isolated from corn silage.</title>
        <authorList>
            <person name="Kobayashi H."/>
            <person name="Tanizawa Y."/>
            <person name="Yagura M."/>
            <person name="Sakamoto M."/>
            <person name="Ohkuma M."/>
            <person name="Tohno M."/>
        </authorList>
    </citation>
    <scope>NUCLEOTIDE SEQUENCE [LARGE SCALE GENOMIC DNA]</scope>
    <source>
        <strain evidence="2 3">CSC2</strain>
    </source>
</reference>
<protein>
    <recommendedName>
        <fullName evidence="4">Scaffolding protein</fullName>
    </recommendedName>
</protein>
<gene>
    <name evidence="2" type="ORF">CSC2_12620</name>
</gene>
<accession>A0ABQ1E7H6</accession>
<organism evidence="2 3">
    <name type="scientific">Clostridium zeae</name>
    <dbReference type="NCBI Taxonomy" id="2759022"/>
    <lineage>
        <taxon>Bacteria</taxon>
        <taxon>Bacillati</taxon>
        <taxon>Bacillota</taxon>
        <taxon>Clostridia</taxon>
        <taxon>Eubacteriales</taxon>
        <taxon>Clostridiaceae</taxon>
        <taxon>Clostridium</taxon>
    </lineage>
</organism>
<dbReference type="Proteomes" id="UP000663802">
    <property type="component" value="Unassembled WGS sequence"/>
</dbReference>
<feature type="coiled-coil region" evidence="1">
    <location>
        <begin position="34"/>
        <end position="99"/>
    </location>
</feature>
<dbReference type="RefSeq" id="WP_206868782.1">
    <property type="nucleotide sequence ID" value="NZ_BMBA01000001.1"/>
</dbReference>
<evidence type="ECO:0000256" key="1">
    <source>
        <dbReference type="SAM" id="Coils"/>
    </source>
</evidence>
<dbReference type="EMBL" id="BMBA01000001">
    <property type="protein sequence ID" value="GFZ30736.1"/>
    <property type="molecule type" value="Genomic_DNA"/>
</dbReference>
<name>A0ABQ1E7H6_9CLOT</name>
<evidence type="ECO:0008006" key="4">
    <source>
        <dbReference type="Google" id="ProtNLM"/>
    </source>
</evidence>
<comment type="caution">
    <text evidence="2">The sequence shown here is derived from an EMBL/GenBank/DDBJ whole genome shotgun (WGS) entry which is preliminary data.</text>
</comment>
<dbReference type="InterPro" id="IPR009636">
    <property type="entry name" value="SCAF"/>
</dbReference>
<sequence length="207" mass="23957">MDLKELLKAQGLNEEIVNKITSAMKENKVYATSEENADIRILKLKEERDQAQNDLKEANKTLKELKKSNADIESLQSTISKYEGEMKDLEKARTKDKKEFDVKSKLKDAGCKDIDYILYKLGDIENLDVEKELDVKIKKLRESHIDFFNNQQDLVKQQQRQDPKVIVNKLPGLEGQVKTFSKENVSRMSPKEINANWDLIKDLDLSK</sequence>
<keyword evidence="1" id="KW-0175">Coiled coil</keyword>